<keyword evidence="1" id="KW-0472">Membrane</keyword>
<reference evidence="4" key="1">
    <citation type="submission" date="2017-02" db="UniProtKB">
        <authorList>
            <consortium name="WormBaseParasite"/>
        </authorList>
    </citation>
    <scope>IDENTIFICATION</scope>
</reference>
<dbReference type="EMBL" id="UYSL01013913">
    <property type="protein sequence ID" value="VDL69141.1"/>
    <property type="molecule type" value="Genomic_DNA"/>
</dbReference>
<proteinExistence type="predicted"/>
<sequence length="93" mass="10718">MAGRCAVHCDWPSPVSTEVSFFFSMVVFFRTFRYGMYSFGVVLVFLYVLCPFGVCVCFVIRDELRSCISISFLSNRLLLHCALLFFDEPSLPY</sequence>
<evidence type="ECO:0000313" key="4">
    <source>
        <dbReference type="WBParaSite" id="NBR_0000555101-mRNA-1"/>
    </source>
</evidence>
<dbReference type="Proteomes" id="UP000271162">
    <property type="component" value="Unassembled WGS sequence"/>
</dbReference>
<dbReference type="WBParaSite" id="NBR_0000555101-mRNA-1">
    <property type="protein sequence ID" value="NBR_0000555101-mRNA-1"/>
    <property type="gene ID" value="NBR_0000555101"/>
</dbReference>
<protein>
    <submittedName>
        <fullName evidence="4">Ovule protein</fullName>
    </submittedName>
</protein>
<organism evidence="4">
    <name type="scientific">Nippostrongylus brasiliensis</name>
    <name type="common">Rat hookworm</name>
    <dbReference type="NCBI Taxonomy" id="27835"/>
    <lineage>
        <taxon>Eukaryota</taxon>
        <taxon>Metazoa</taxon>
        <taxon>Ecdysozoa</taxon>
        <taxon>Nematoda</taxon>
        <taxon>Chromadorea</taxon>
        <taxon>Rhabditida</taxon>
        <taxon>Rhabditina</taxon>
        <taxon>Rhabditomorpha</taxon>
        <taxon>Strongyloidea</taxon>
        <taxon>Heligmosomidae</taxon>
        <taxon>Nippostrongylus</taxon>
    </lineage>
</organism>
<gene>
    <name evidence="2" type="ORF">NBR_LOCUS5552</name>
</gene>
<keyword evidence="1" id="KW-1133">Transmembrane helix</keyword>
<evidence type="ECO:0000313" key="2">
    <source>
        <dbReference type="EMBL" id="VDL69141.1"/>
    </source>
</evidence>
<keyword evidence="3" id="KW-1185">Reference proteome</keyword>
<feature type="transmembrane region" description="Helical" evidence="1">
    <location>
        <begin position="34"/>
        <end position="60"/>
    </location>
</feature>
<evidence type="ECO:0000313" key="3">
    <source>
        <dbReference type="Proteomes" id="UP000271162"/>
    </source>
</evidence>
<reference evidence="2 3" key="2">
    <citation type="submission" date="2018-11" db="EMBL/GenBank/DDBJ databases">
        <authorList>
            <consortium name="Pathogen Informatics"/>
        </authorList>
    </citation>
    <scope>NUCLEOTIDE SEQUENCE [LARGE SCALE GENOMIC DNA]</scope>
</reference>
<dbReference type="AlphaFoldDB" id="A0A0N4XSP9"/>
<name>A0A0N4XSP9_NIPBR</name>
<accession>A0A0N4XSP9</accession>
<keyword evidence="1" id="KW-0812">Transmembrane</keyword>
<evidence type="ECO:0000256" key="1">
    <source>
        <dbReference type="SAM" id="Phobius"/>
    </source>
</evidence>